<dbReference type="Proteomes" id="UP000708208">
    <property type="component" value="Unassembled WGS sequence"/>
</dbReference>
<keyword evidence="1" id="KW-0479">Metal-binding</keyword>
<feature type="non-terminal residue" evidence="4">
    <location>
        <position position="1"/>
    </location>
</feature>
<dbReference type="GO" id="GO:0008270">
    <property type="term" value="F:zinc ion binding"/>
    <property type="evidence" value="ECO:0007669"/>
    <property type="project" value="UniProtKB-KW"/>
</dbReference>
<keyword evidence="1" id="KW-0862">Zinc</keyword>
<sequence length="409" mass="46916">LAYNKQSSTNTNTDPESDIQNSEDNTQISKDITQNPDGTSDPKFSDVKSVDVQYDEDGKLIGYDCPFCNRKLYREDYYSPEAGTYHFKCFPDYCDKSADNFNNLITHHKSCCPMAPPKPKRVKKRATSERVARAPVLKTGHRVHDNTNKLVSFECSFCQRVMSRESYLTEPGNYIFKCFPDCCDKIMDHFSNLVSHHEAYCKQRPMDLYSKTRKSLTVSKSEDPSFEDATNQEAGNSEPTNVEASDLILSGPAVKAGRRVYDDNTKLIRFECPFCEKTLSKEDYFCSELSDYLFKCFPECCDKTTDNFPNLVYHHEAFCPSKPVELYSKKTHRRLKERMKVGSSNKMICVSKGFKFNNSRSVIAFECPRCQKQMAPTDFQTESGEFVFKCGWNSCDKITTTFANLAYHH</sequence>
<keyword evidence="5" id="KW-1185">Reference proteome</keyword>
<evidence type="ECO:0000256" key="2">
    <source>
        <dbReference type="SAM" id="MobiDB-lite"/>
    </source>
</evidence>
<feature type="compositionally biased region" description="Polar residues" evidence="2">
    <location>
        <begin position="1"/>
        <end position="38"/>
    </location>
</feature>
<dbReference type="InterPro" id="IPR013087">
    <property type="entry name" value="Znf_C2H2_type"/>
</dbReference>
<reference evidence="4" key="1">
    <citation type="submission" date="2021-06" db="EMBL/GenBank/DDBJ databases">
        <authorList>
            <person name="Hodson N. C."/>
            <person name="Mongue J. A."/>
            <person name="Jaron S. K."/>
        </authorList>
    </citation>
    <scope>NUCLEOTIDE SEQUENCE</scope>
</reference>
<evidence type="ECO:0000256" key="1">
    <source>
        <dbReference type="PROSITE-ProRule" id="PRU00042"/>
    </source>
</evidence>
<feature type="domain" description="C2H2-type" evidence="3">
    <location>
        <begin position="176"/>
        <end position="205"/>
    </location>
</feature>
<dbReference type="AlphaFoldDB" id="A0A8J2L3D1"/>
<gene>
    <name evidence="4" type="ORF">AFUS01_LOCUS25322</name>
</gene>
<keyword evidence="1" id="KW-0863">Zinc-finger</keyword>
<protein>
    <recommendedName>
        <fullName evidence="3">C2H2-type domain-containing protein</fullName>
    </recommendedName>
</protein>
<evidence type="ECO:0000313" key="4">
    <source>
        <dbReference type="EMBL" id="CAG7786769.1"/>
    </source>
</evidence>
<evidence type="ECO:0000313" key="5">
    <source>
        <dbReference type="Proteomes" id="UP000708208"/>
    </source>
</evidence>
<name>A0A8J2L3D1_9HEXA</name>
<feature type="region of interest" description="Disordered" evidence="2">
    <location>
        <begin position="219"/>
        <end position="242"/>
    </location>
</feature>
<comment type="caution">
    <text evidence="4">The sequence shown here is derived from an EMBL/GenBank/DDBJ whole genome shotgun (WGS) entry which is preliminary data.</text>
</comment>
<feature type="region of interest" description="Disordered" evidence="2">
    <location>
        <begin position="1"/>
        <end position="49"/>
    </location>
</feature>
<dbReference type="PROSITE" id="PS50157">
    <property type="entry name" value="ZINC_FINGER_C2H2_2"/>
    <property type="match status" value="1"/>
</dbReference>
<organism evidence="4 5">
    <name type="scientific">Allacma fusca</name>
    <dbReference type="NCBI Taxonomy" id="39272"/>
    <lineage>
        <taxon>Eukaryota</taxon>
        <taxon>Metazoa</taxon>
        <taxon>Ecdysozoa</taxon>
        <taxon>Arthropoda</taxon>
        <taxon>Hexapoda</taxon>
        <taxon>Collembola</taxon>
        <taxon>Symphypleona</taxon>
        <taxon>Sminthuridae</taxon>
        <taxon>Allacma</taxon>
    </lineage>
</organism>
<proteinExistence type="predicted"/>
<accession>A0A8J2L3D1</accession>
<dbReference type="EMBL" id="CAJVCH010325666">
    <property type="protein sequence ID" value="CAG7786769.1"/>
    <property type="molecule type" value="Genomic_DNA"/>
</dbReference>
<evidence type="ECO:0000259" key="3">
    <source>
        <dbReference type="PROSITE" id="PS50157"/>
    </source>
</evidence>
<feature type="compositionally biased region" description="Polar residues" evidence="2">
    <location>
        <begin position="228"/>
        <end position="242"/>
    </location>
</feature>
<feature type="non-terminal residue" evidence="4">
    <location>
        <position position="409"/>
    </location>
</feature>